<proteinExistence type="predicted"/>
<organism evidence="1 2">
    <name type="scientific">Lactiplantibacillus fabifermentans T30PCM01</name>
    <dbReference type="NCBI Taxonomy" id="1400520"/>
    <lineage>
        <taxon>Bacteria</taxon>
        <taxon>Bacillati</taxon>
        <taxon>Bacillota</taxon>
        <taxon>Bacilli</taxon>
        <taxon>Lactobacillales</taxon>
        <taxon>Lactobacillaceae</taxon>
        <taxon>Lactiplantibacillus</taxon>
    </lineage>
</organism>
<reference evidence="1 2" key="1">
    <citation type="journal article" date="2014" name="Genome Announc.">
        <title>Genome Sequence of Lactobacillus fabifermentans Strain T30PCM01, Isolated from Fermenting Grape Marc.</title>
        <authorList>
            <person name="Treu L."/>
            <person name="Vendramin V."/>
            <person name="Bovo B."/>
            <person name="Giacomini A."/>
            <person name="Corich V."/>
            <person name="Campanaro S."/>
        </authorList>
    </citation>
    <scope>NUCLEOTIDE SEQUENCE [LARGE SCALE GENOMIC DNA]</scope>
    <source>
        <strain evidence="1 2">T30PCM01</strain>
    </source>
</reference>
<accession>W6T7D0</accession>
<dbReference type="EMBL" id="AWWK01000051">
    <property type="protein sequence ID" value="ETY73748.1"/>
    <property type="molecule type" value="Genomic_DNA"/>
</dbReference>
<evidence type="ECO:0000313" key="2">
    <source>
        <dbReference type="Proteomes" id="UP000019247"/>
    </source>
</evidence>
<dbReference type="AlphaFoldDB" id="W6T7D0"/>
<sequence length="34" mass="3862">MEKQNFPHITTAAKIIYCVKNSDRLLNVKVAVTD</sequence>
<comment type="caution">
    <text evidence="1">The sequence shown here is derived from an EMBL/GenBank/DDBJ whole genome shotgun (WGS) entry which is preliminary data.</text>
</comment>
<protein>
    <submittedName>
        <fullName evidence="1">Uncharacterized protein</fullName>
    </submittedName>
</protein>
<evidence type="ECO:0000313" key="1">
    <source>
        <dbReference type="EMBL" id="ETY73748.1"/>
    </source>
</evidence>
<dbReference type="Proteomes" id="UP000019247">
    <property type="component" value="Unassembled WGS sequence"/>
</dbReference>
<name>W6T7D0_9LACO</name>
<dbReference type="STRING" id="1400520.LFAB_10840"/>
<dbReference type="HOGENOM" id="CLU_3374337_0_0_9"/>
<gene>
    <name evidence="1" type="ORF">LFAB_10840</name>
</gene>